<accession>A0A0D0BNC6</accession>
<gene>
    <name evidence="1" type="ORF">PAXRUDRAFT_21249</name>
</gene>
<reference evidence="1 2" key="1">
    <citation type="submission" date="2014-04" db="EMBL/GenBank/DDBJ databases">
        <authorList>
            <consortium name="DOE Joint Genome Institute"/>
            <person name="Kuo A."/>
            <person name="Kohler A."/>
            <person name="Jargeat P."/>
            <person name="Nagy L.G."/>
            <person name="Floudas D."/>
            <person name="Copeland A."/>
            <person name="Barry K.W."/>
            <person name="Cichocki N."/>
            <person name="Veneault-Fourrey C."/>
            <person name="LaButti K."/>
            <person name="Lindquist E.A."/>
            <person name="Lipzen A."/>
            <person name="Lundell T."/>
            <person name="Morin E."/>
            <person name="Murat C."/>
            <person name="Sun H."/>
            <person name="Tunlid A."/>
            <person name="Henrissat B."/>
            <person name="Grigoriev I.V."/>
            <person name="Hibbett D.S."/>
            <person name="Martin F."/>
            <person name="Nordberg H.P."/>
            <person name="Cantor M.N."/>
            <person name="Hua S.X."/>
        </authorList>
    </citation>
    <scope>NUCLEOTIDE SEQUENCE [LARGE SCALE GENOMIC DNA]</scope>
    <source>
        <strain evidence="1 2">Ve08.2h10</strain>
    </source>
</reference>
<evidence type="ECO:0000313" key="1">
    <source>
        <dbReference type="EMBL" id="KIK73082.1"/>
    </source>
</evidence>
<dbReference type="OrthoDB" id="2705879at2759"/>
<dbReference type="HOGENOM" id="CLU_090730_0_0_1"/>
<evidence type="ECO:0000313" key="2">
    <source>
        <dbReference type="Proteomes" id="UP000054538"/>
    </source>
</evidence>
<dbReference type="AlphaFoldDB" id="A0A0D0BNC6"/>
<dbReference type="EMBL" id="KN830123">
    <property type="protein sequence ID" value="KIK73082.1"/>
    <property type="molecule type" value="Genomic_DNA"/>
</dbReference>
<dbReference type="Proteomes" id="UP000054538">
    <property type="component" value="Unassembled WGS sequence"/>
</dbReference>
<name>A0A0D0BNC6_9AGAM</name>
<organism evidence="1 2">
    <name type="scientific">Paxillus rubicundulus Ve08.2h10</name>
    <dbReference type="NCBI Taxonomy" id="930991"/>
    <lineage>
        <taxon>Eukaryota</taxon>
        <taxon>Fungi</taxon>
        <taxon>Dikarya</taxon>
        <taxon>Basidiomycota</taxon>
        <taxon>Agaricomycotina</taxon>
        <taxon>Agaricomycetes</taxon>
        <taxon>Agaricomycetidae</taxon>
        <taxon>Boletales</taxon>
        <taxon>Paxilineae</taxon>
        <taxon>Paxillaceae</taxon>
        <taxon>Paxillus</taxon>
    </lineage>
</organism>
<proteinExistence type="predicted"/>
<protein>
    <submittedName>
        <fullName evidence="1">Uncharacterized protein</fullName>
    </submittedName>
</protein>
<reference evidence="2" key="2">
    <citation type="submission" date="2015-01" db="EMBL/GenBank/DDBJ databases">
        <title>Evolutionary Origins and Diversification of the Mycorrhizal Mutualists.</title>
        <authorList>
            <consortium name="DOE Joint Genome Institute"/>
            <consortium name="Mycorrhizal Genomics Consortium"/>
            <person name="Kohler A."/>
            <person name="Kuo A."/>
            <person name="Nagy L.G."/>
            <person name="Floudas D."/>
            <person name="Copeland A."/>
            <person name="Barry K.W."/>
            <person name="Cichocki N."/>
            <person name="Veneault-Fourrey C."/>
            <person name="LaButti K."/>
            <person name="Lindquist E.A."/>
            <person name="Lipzen A."/>
            <person name="Lundell T."/>
            <person name="Morin E."/>
            <person name="Murat C."/>
            <person name="Riley R."/>
            <person name="Ohm R."/>
            <person name="Sun H."/>
            <person name="Tunlid A."/>
            <person name="Henrissat B."/>
            <person name="Grigoriev I.V."/>
            <person name="Hibbett D.S."/>
            <person name="Martin F."/>
        </authorList>
    </citation>
    <scope>NUCLEOTIDE SEQUENCE [LARGE SCALE GENOMIC DNA]</scope>
    <source>
        <strain evidence="2">Ve08.2h10</strain>
    </source>
</reference>
<dbReference type="InParanoid" id="A0A0D0BNC6"/>
<keyword evidence="2" id="KW-1185">Reference proteome</keyword>
<sequence length="141" mass="15743">FTPEQLGPMKILLRLKKPSKYVWDSDDEDSDKTPDPAIHTKRKNATISVNISLALEQDEAYRIIWKDVEAIPVNLNGIPLGPKLKKRDKFVEDLLGDAPWPLIWPRSLCVISPNVPTTSLHIIQTTPALVKAIPTGNENTA</sequence>
<feature type="non-terminal residue" evidence="1">
    <location>
        <position position="141"/>
    </location>
</feature>